<gene>
    <name evidence="1" type="ORF">L6164_020335</name>
</gene>
<evidence type="ECO:0000313" key="2">
    <source>
        <dbReference type="Proteomes" id="UP000828941"/>
    </source>
</evidence>
<keyword evidence="2" id="KW-1185">Reference proteome</keyword>
<reference evidence="1 2" key="1">
    <citation type="journal article" date="2022" name="DNA Res.">
        <title>Chromosomal-level genome assembly of the orchid tree Bauhinia variegata (Leguminosae; Cercidoideae) supports the allotetraploid origin hypothesis of Bauhinia.</title>
        <authorList>
            <person name="Zhong Y."/>
            <person name="Chen Y."/>
            <person name="Zheng D."/>
            <person name="Pang J."/>
            <person name="Liu Y."/>
            <person name="Luo S."/>
            <person name="Meng S."/>
            <person name="Qian L."/>
            <person name="Wei D."/>
            <person name="Dai S."/>
            <person name="Zhou R."/>
        </authorList>
    </citation>
    <scope>NUCLEOTIDE SEQUENCE [LARGE SCALE GENOMIC DNA]</scope>
    <source>
        <strain evidence="1">BV-YZ2020</strain>
    </source>
</reference>
<protein>
    <submittedName>
        <fullName evidence="1">Uncharacterized protein</fullName>
    </submittedName>
</protein>
<name>A0ACB9MW28_BAUVA</name>
<organism evidence="1 2">
    <name type="scientific">Bauhinia variegata</name>
    <name type="common">Purple orchid tree</name>
    <name type="synonym">Phanera variegata</name>
    <dbReference type="NCBI Taxonomy" id="167791"/>
    <lineage>
        <taxon>Eukaryota</taxon>
        <taxon>Viridiplantae</taxon>
        <taxon>Streptophyta</taxon>
        <taxon>Embryophyta</taxon>
        <taxon>Tracheophyta</taxon>
        <taxon>Spermatophyta</taxon>
        <taxon>Magnoliopsida</taxon>
        <taxon>eudicotyledons</taxon>
        <taxon>Gunneridae</taxon>
        <taxon>Pentapetalae</taxon>
        <taxon>rosids</taxon>
        <taxon>fabids</taxon>
        <taxon>Fabales</taxon>
        <taxon>Fabaceae</taxon>
        <taxon>Cercidoideae</taxon>
        <taxon>Cercideae</taxon>
        <taxon>Bauhiniinae</taxon>
        <taxon>Bauhinia</taxon>
    </lineage>
</organism>
<sequence>MAVLNLLSRRQSSNRGRAPCRTTTGCLRTTDLNMWDIMNLSSEFNPYKVSAGGKYVVDFQASRMTCISGHH</sequence>
<dbReference type="EMBL" id="CM039433">
    <property type="protein sequence ID" value="KAI4327926.1"/>
    <property type="molecule type" value="Genomic_DNA"/>
</dbReference>
<proteinExistence type="predicted"/>
<comment type="caution">
    <text evidence="1">The sequence shown here is derived from an EMBL/GenBank/DDBJ whole genome shotgun (WGS) entry which is preliminary data.</text>
</comment>
<dbReference type="Proteomes" id="UP000828941">
    <property type="component" value="Chromosome 8"/>
</dbReference>
<evidence type="ECO:0000313" key="1">
    <source>
        <dbReference type="EMBL" id="KAI4327926.1"/>
    </source>
</evidence>
<accession>A0ACB9MW28</accession>